<dbReference type="PANTHER" id="PTHR39178:SF1">
    <property type="entry name" value="RIBOSOMAL-PROCESSING CYSTEINE PROTEASE PRP"/>
    <property type="match status" value="1"/>
</dbReference>
<reference evidence="7 8" key="1">
    <citation type="submission" date="2019-08" db="EMBL/GenBank/DDBJ databases">
        <title>Complete genome sequence of Spiroplasma chinense CCH (DSM 19755).</title>
        <authorList>
            <person name="Shen H.-Y."/>
            <person name="Lin Y.-C."/>
            <person name="Chou L."/>
            <person name="Kuo C.-H."/>
        </authorList>
    </citation>
    <scope>NUCLEOTIDE SEQUENCE [LARGE SCALE GENOMIC DNA]</scope>
    <source>
        <strain evidence="7 8">CCH</strain>
    </source>
</reference>
<proteinExistence type="inferred from homology"/>
<dbReference type="InterPro" id="IPR007422">
    <property type="entry name" value="Peptidase_Prp"/>
</dbReference>
<organism evidence="7 8">
    <name type="scientific">Spiroplasma chinense</name>
    <dbReference type="NCBI Taxonomy" id="216932"/>
    <lineage>
        <taxon>Bacteria</taxon>
        <taxon>Bacillati</taxon>
        <taxon>Mycoplasmatota</taxon>
        <taxon>Mollicutes</taxon>
        <taxon>Entomoplasmatales</taxon>
        <taxon>Spiroplasmataceae</taxon>
        <taxon>Spiroplasma</taxon>
    </lineage>
</organism>
<dbReference type="KEGG" id="schi:SCHIN_v1c03870"/>
<dbReference type="GO" id="GO:0042254">
    <property type="term" value="P:ribosome biogenesis"/>
    <property type="evidence" value="ECO:0007669"/>
    <property type="project" value="UniProtKB-KW"/>
</dbReference>
<keyword evidence="8" id="KW-1185">Reference proteome</keyword>
<gene>
    <name evidence="7" type="ORF">SCHIN_v1c03870</name>
</gene>
<name>A0A5B9Y3G0_9MOLU</name>
<evidence type="ECO:0000256" key="5">
    <source>
        <dbReference type="ARBA" id="ARBA00044503"/>
    </source>
</evidence>
<evidence type="ECO:0000313" key="8">
    <source>
        <dbReference type="Proteomes" id="UP000323144"/>
    </source>
</evidence>
<protein>
    <recommendedName>
        <fullName evidence="6">Ribosomal processing cysteine protease Prp</fullName>
    </recommendedName>
</protein>
<evidence type="ECO:0000256" key="4">
    <source>
        <dbReference type="ARBA" id="ARBA00022807"/>
    </source>
</evidence>
<accession>A0A5B9Y3G0</accession>
<evidence type="ECO:0000256" key="1">
    <source>
        <dbReference type="ARBA" id="ARBA00022517"/>
    </source>
</evidence>
<dbReference type="CDD" id="cd16332">
    <property type="entry name" value="Prp-like"/>
    <property type="match status" value="1"/>
</dbReference>
<dbReference type="EMBL" id="CP043026">
    <property type="protein sequence ID" value="QEH61584.1"/>
    <property type="molecule type" value="Genomic_DNA"/>
</dbReference>
<sequence length="103" mass="11578">MVKAKIKYNDDSIMKIEVSGHANAGDYGNDLVCAGITAIVSGALNGLDQMHNKDVDLNVDDNVITIIVKNDSIELQKILQFLLFQLETIEFQYQKNFKIEEVF</sequence>
<keyword evidence="4" id="KW-0788">Thiol protease</keyword>
<dbReference type="RefSeq" id="WP_166507976.1">
    <property type="nucleotide sequence ID" value="NZ_CP043026.1"/>
</dbReference>
<dbReference type="Pfam" id="PF04327">
    <property type="entry name" value="Peptidase_Prp"/>
    <property type="match status" value="1"/>
</dbReference>
<dbReference type="Gene3D" id="3.30.70.1490">
    <property type="entry name" value="Cysteine protease Prp"/>
    <property type="match status" value="1"/>
</dbReference>
<dbReference type="Proteomes" id="UP000323144">
    <property type="component" value="Chromosome"/>
</dbReference>
<comment type="similarity">
    <text evidence="5">Belongs to the Prp family.</text>
</comment>
<dbReference type="AlphaFoldDB" id="A0A5B9Y3G0"/>
<dbReference type="InterPro" id="IPR036764">
    <property type="entry name" value="Peptidase_Prp_sf"/>
</dbReference>
<dbReference type="GO" id="GO:0006508">
    <property type="term" value="P:proteolysis"/>
    <property type="evidence" value="ECO:0007669"/>
    <property type="project" value="UniProtKB-KW"/>
</dbReference>
<evidence type="ECO:0000256" key="2">
    <source>
        <dbReference type="ARBA" id="ARBA00022670"/>
    </source>
</evidence>
<evidence type="ECO:0000256" key="3">
    <source>
        <dbReference type="ARBA" id="ARBA00022801"/>
    </source>
</evidence>
<keyword evidence="3" id="KW-0378">Hydrolase</keyword>
<dbReference type="PANTHER" id="PTHR39178">
    <property type="entry name" value="HYPOTHETICAL RIBOSOME-ASSOCIATED PROTEIN"/>
    <property type="match status" value="1"/>
</dbReference>
<keyword evidence="1" id="KW-0690">Ribosome biogenesis</keyword>
<dbReference type="GO" id="GO:0008234">
    <property type="term" value="F:cysteine-type peptidase activity"/>
    <property type="evidence" value="ECO:0007669"/>
    <property type="project" value="UniProtKB-KW"/>
</dbReference>
<keyword evidence="2 7" id="KW-0645">Protease</keyword>
<dbReference type="SUPFAM" id="SSF118010">
    <property type="entry name" value="TM1457-like"/>
    <property type="match status" value="1"/>
</dbReference>
<evidence type="ECO:0000256" key="6">
    <source>
        <dbReference type="ARBA" id="ARBA00044538"/>
    </source>
</evidence>
<evidence type="ECO:0000313" key="7">
    <source>
        <dbReference type="EMBL" id="QEH61584.1"/>
    </source>
</evidence>